<keyword evidence="2 7" id="KW-0808">Transferase</keyword>
<evidence type="ECO:0000256" key="1">
    <source>
        <dbReference type="ARBA" id="ARBA00022605"/>
    </source>
</evidence>
<evidence type="ECO:0000256" key="6">
    <source>
        <dbReference type="ARBA" id="ARBA00023141"/>
    </source>
</evidence>
<dbReference type="PRINTS" id="PR01100">
    <property type="entry name" value="SHIKIMTKNASE"/>
</dbReference>
<feature type="binding site" evidence="7">
    <location>
        <begin position="312"/>
        <end position="317"/>
    </location>
    <ligand>
        <name>ATP</name>
        <dbReference type="ChEBI" id="CHEBI:30616"/>
    </ligand>
</feature>
<feature type="binding site" evidence="7">
    <location>
        <position position="334"/>
    </location>
    <ligand>
        <name>substrate</name>
    </ligand>
</feature>
<dbReference type="GO" id="GO:0016301">
    <property type="term" value="F:kinase activity"/>
    <property type="evidence" value="ECO:0007669"/>
    <property type="project" value="UniProtKB-KW"/>
</dbReference>
<dbReference type="Gene3D" id="3.40.50.300">
    <property type="entry name" value="P-loop containing nucleotide triphosphate hydrolases"/>
    <property type="match status" value="1"/>
</dbReference>
<dbReference type="PANTHER" id="PTHR21087">
    <property type="entry name" value="SHIKIMATE KINASE"/>
    <property type="match status" value="1"/>
</dbReference>
<evidence type="ECO:0000256" key="5">
    <source>
        <dbReference type="ARBA" id="ARBA00022840"/>
    </source>
</evidence>
<feature type="binding site" evidence="7">
    <location>
        <position position="413"/>
    </location>
    <ligand>
        <name>ATP</name>
        <dbReference type="ChEBI" id="CHEBI:30616"/>
    </ligand>
</feature>
<dbReference type="Gene3D" id="3.40.50.10860">
    <property type="entry name" value="Leucine Dehydrogenase, chain A, domain 1"/>
    <property type="match status" value="1"/>
</dbReference>
<keyword evidence="7" id="KW-0479">Metal-binding</keyword>
<keyword evidence="3 7" id="KW-0547">Nucleotide-binding</keyword>
<comment type="caution">
    <text evidence="8">The sequence shown here is derived from an EMBL/GenBank/DDBJ whole genome shotgun (WGS) entry which is preliminary data.</text>
</comment>
<comment type="caution">
    <text evidence="7">Lacks conserved residue(s) required for the propagation of feature annotation.</text>
</comment>
<evidence type="ECO:0000313" key="8">
    <source>
        <dbReference type="EMBL" id="MBM6703613.1"/>
    </source>
</evidence>
<dbReference type="Gene3D" id="3.40.50.720">
    <property type="entry name" value="NAD(P)-binding Rossmann-like Domain"/>
    <property type="match status" value="1"/>
</dbReference>
<keyword evidence="5 7" id="KW-0067">ATP-binding</keyword>
<sequence length="457" mass="49579">MAELLDNDDPRFAFAALKEYAANSGALLRSHIEAFGFSGLETVELDVNAAKGLGTLLASKRYAGLVLDRYYAHAAAKWLAAHPTLGRLTERAARSGAVDLLLREGDGTLTGDDLAQEILEDVLRTHAPNLTCRTALILVDPPASDAAAAQRERARSLRASLRALGIETALRVVDANRPGISLPEAPAAEPDLLLNASVFGTDAVFSDEPLFCERCEAAIPSENVEPKSAGGQRLPEPRLLVETAARPLRSHLLIEARRRGIPAVSGFELEVARARAVIEAFLGRPLRNCVSATIERDIRLEAENIVLIGMPGCGKTTIGKILAQRLMRRFVDVDELVAQHVGKFKARIYREEGEAFFREKETEAIRTLALKTGLIISTGGGSCLRPVNRALLGLNGRFIWLKRPLAKLATRDRPIAIARGVAALYEERAPIYSSLADRTIEVSSIDETVRAILGEHA</sequence>
<dbReference type="Proteomes" id="UP000715095">
    <property type="component" value="Unassembled WGS sequence"/>
</dbReference>
<evidence type="ECO:0000313" key="9">
    <source>
        <dbReference type="Proteomes" id="UP000715095"/>
    </source>
</evidence>
<comment type="similarity">
    <text evidence="7">Belongs to the shikimate kinase family.</text>
</comment>
<evidence type="ECO:0000256" key="2">
    <source>
        <dbReference type="ARBA" id="ARBA00022679"/>
    </source>
</evidence>
<evidence type="ECO:0000256" key="3">
    <source>
        <dbReference type="ARBA" id="ARBA00022741"/>
    </source>
</evidence>
<comment type="subcellular location">
    <subcellularLocation>
        <location evidence="7">Cytoplasm</location>
    </subcellularLocation>
</comment>
<keyword evidence="7" id="KW-0460">Magnesium</keyword>
<evidence type="ECO:0000256" key="4">
    <source>
        <dbReference type="ARBA" id="ARBA00022777"/>
    </source>
</evidence>
<comment type="subunit">
    <text evidence="7">Monomer.</text>
</comment>
<proteinExistence type="inferred from homology"/>
<comment type="cofactor">
    <cofactor evidence="7">
        <name>Mg(2+)</name>
        <dbReference type="ChEBI" id="CHEBI:18420"/>
    </cofactor>
    <text evidence="7">Binds 1 Mg(2+) ion per subunit.</text>
</comment>
<comment type="pathway">
    <text evidence="7">Metabolic intermediate biosynthesis; chorismate biosynthesis; chorismate from D-erythrose 4-phosphate and phosphoenolpyruvate: step 5/7.</text>
</comment>
<dbReference type="EMBL" id="JACJJC010000004">
    <property type="protein sequence ID" value="MBM6703613.1"/>
    <property type="molecule type" value="Genomic_DNA"/>
</dbReference>
<comment type="catalytic activity">
    <reaction evidence="7">
        <text>shikimate + ATP = 3-phosphoshikimate + ADP + H(+)</text>
        <dbReference type="Rhea" id="RHEA:13121"/>
        <dbReference type="ChEBI" id="CHEBI:15378"/>
        <dbReference type="ChEBI" id="CHEBI:30616"/>
        <dbReference type="ChEBI" id="CHEBI:36208"/>
        <dbReference type="ChEBI" id="CHEBI:145989"/>
        <dbReference type="ChEBI" id="CHEBI:456216"/>
        <dbReference type="EC" id="2.7.1.71"/>
    </reaction>
</comment>
<dbReference type="HAMAP" id="MF_00109">
    <property type="entry name" value="Shikimate_kinase"/>
    <property type="match status" value="1"/>
</dbReference>
<reference evidence="8 9" key="1">
    <citation type="journal article" date="2021" name="Sci. Rep.">
        <title>The distribution of antibiotic resistance genes in chicken gut microbiota commensals.</title>
        <authorList>
            <person name="Juricova H."/>
            <person name="Matiasovicova J."/>
            <person name="Kubasova T."/>
            <person name="Cejkova D."/>
            <person name="Rychlik I."/>
        </authorList>
    </citation>
    <scope>NUCLEOTIDE SEQUENCE [LARGE SCALE GENOMIC DNA]</scope>
    <source>
        <strain evidence="8 9">An829</strain>
    </source>
</reference>
<keyword evidence="6 7" id="KW-0057">Aromatic amino acid biosynthesis</keyword>
<comment type="function">
    <text evidence="7">Catalyzes the specific phosphorylation of the 3-hydroxyl group of shikimic acid using ATP as a cosubstrate.</text>
</comment>
<accession>A0ABS2DSD1</accession>
<dbReference type="Pfam" id="PF01202">
    <property type="entry name" value="SKI"/>
    <property type="match status" value="1"/>
</dbReference>
<keyword evidence="7" id="KW-0963">Cytoplasm</keyword>
<keyword evidence="1 7" id="KW-0028">Amino-acid biosynthesis</keyword>
<keyword evidence="9" id="KW-1185">Reference proteome</keyword>
<evidence type="ECO:0000256" key="7">
    <source>
        <dbReference type="HAMAP-Rule" id="MF_00109"/>
    </source>
</evidence>
<dbReference type="EC" id="2.7.1.71" evidence="7"/>
<organism evidence="8 9">
    <name type="scientific">Sutterella massiliensis</name>
    <dbReference type="NCBI Taxonomy" id="1816689"/>
    <lineage>
        <taxon>Bacteria</taxon>
        <taxon>Pseudomonadati</taxon>
        <taxon>Pseudomonadota</taxon>
        <taxon>Betaproteobacteria</taxon>
        <taxon>Burkholderiales</taxon>
        <taxon>Sutterellaceae</taxon>
        <taxon>Sutterella</taxon>
    </lineage>
</organism>
<keyword evidence="4 7" id="KW-0418">Kinase</keyword>
<protein>
    <recommendedName>
        <fullName evidence="7">Shikimate kinase</fullName>
        <shortName evidence="7">SK</shortName>
        <ecNumber evidence="7">2.7.1.71</ecNumber>
    </recommendedName>
</protein>
<dbReference type="PANTHER" id="PTHR21087:SF16">
    <property type="entry name" value="SHIKIMATE KINASE 1, CHLOROPLASTIC"/>
    <property type="match status" value="1"/>
</dbReference>
<dbReference type="RefSeq" id="WP_205102084.1">
    <property type="nucleotide sequence ID" value="NZ_JACJJC010000004.1"/>
</dbReference>
<feature type="binding site" evidence="7">
    <location>
        <position position="428"/>
    </location>
    <ligand>
        <name>substrate</name>
    </ligand>
</feature>
<dbReference type="CDD" id="cd00464">
    <property type="entry name" value="SK"/>
    <property type="match status" value="1"/>
</dbReference>
<feature type="binding site" evidence="7">
    <location>
        <position position="380"/>
    </location>
    <ligand>
        <name>substrate</name>
    </ligand>
</feature>
<feature type="binding site" evidence="7">
    <location>
        <position position="316"/>
    </location>
    <ligand>
        <name>Mg(2+)</name>
        <dbReference type="ChEBI" id="CHEBI:18420"/>
    </ligand>
</feature>
<dbReference type="SUPFAM" id="SSF52540">
    <property type="entry name" value="P-loop containing nucleoside triphosphate hydrolases"/>
    <property type="match status" value="1"/>
</dbReference>
<dbReference type="InterPro" id="IPR031322">
    <property type="entry name" value="Shikimate/glucono_kinase"/>
</dbReference>
<dbReference type="InterPro" id="IPR027417">
    <property type="entry name" value="P-loop_NTPase"/>
</dbReference>
<name>A0ABS2DSD1_9BURK</name>
<dbReference type="InterPro" id="IPR000623">
    <property type="entry name" value="Shikimate_kinase/TSH1"/>
</dbReference>
<gene>
    <name evidence="7" type="primary">aroK</name>
    <name evidence="8" type="ORF">H6A60_03810</name>
</gene>
<feature type="binding site" evidence="7">
    <location>
        <position position="358"/>
    </location>
    <ligand>
        <name>substrate</name>
    </ligand>
</feature>